<dbReference type="RefSeq" id="WP_317924755.1">
    <property type="nucleotide sequence ID" value="NZ_CP137524.1"/>
</dbReference>
<keyword evidence="3" id="KW-1185">Reference proteome</keyword>
<accession>A0ABZ0K8K5</accession>
<reference evidence="2 3" key="1">
    <citation type="journal article" date="2021" name="J. Microbiol. Biotechnol.">
        <title>An Efficient Markerless Deletion System Suitable for the Industrial Strains of Streptomyces.</title>
        <authorList>
            <person name="Dong J."/>
            <person name="Wei J."/>
            <person name="Li H."/>
            <person name="Zhao S."/>
            <person name="Guan W."/>
        </authorList>
    </citation>
    <scope>NUCLEOTIDE SEQUENCE [LARGE SCALE GENOMIC DNA]</scope>
    <source>
        <strain evidence="2 3">CICC 11043</strain>
    </source>
</reference>
<name>A0ABZ0K8K5_STRC4</name>
<reference evidence="2 3" key="2">
    <citation type="journal article" date="2024" name="Microb. Biotechnol.">
        <title>The involvement of multiple ABC transporters in daunorubicin efflux in Streptomyces coeruleorubidus.</title>
        <authorList>
            <person name="Dong J."/>
            <person name="Ning J."/>
            <person name="Tian Y."/>
            <person name="Li H."/>
            <person name="Chen H."/>
            <person name="Guan W."/>
        </authorList>
    </citation>
    <scope>NUCLEOTIDE SEQUENCE [LARGE SCALE GENOMIC DNA]</scope>
    <source>
        <strain evidence="2 3">CICC 11043</strain>
    </source>
</reference>
<evidence type="ECO:0000313" key="3">
    <source>
        <dbReference type="Proteomes" id="UP001305002"/>
    </source>
</evidence>
<protein>
    <recommendedName>
        <fullName evidence="4">DUF2795 domain-containing protein</fullName>
    </recommendedName>
</protein>
<feature type="region of interest" description="Disordered" evidence="1">
    <location>
        <begin position="1"/>
        <end position="63"/>
    </location>
</feature>
<proteinExistence type="predicted"/>
<dbReference type="Proteomes" id="UP001305002">
    <property type="component" value="Chromosome"/>
</dbReference>
<dbReference type="EMBL" id="CP137524">
    <property type="protein sequence ID" value="WOT34316.1"/>
    <property type="molecule type" value="Genomic_DNA"/>
</dbReference>
<organism evidence="2 3">
    <name type="scientific">Streptomyces coeruleorubidus</name>
    <dbReference type="NCBI Taxonomy" id="116188"/>
    <lineage>
        <taxon>Bacteria</taxon>
        <taxon>Bacillati</taxon>
        <taxon>Actinomycetota</taxon>
        <taxon>Actinomycetes</taxon>
        <taxon>Kitasatosporales</taxon>
        <taxon>Streptomycetaceae</taxon>
        <taxon>Streptomyces</taxon>
    </lineage>
</organism>
<sequence length="63" mass="6899">MTDQLDPRHRVRLPGQRYRRSDTSPRDLLGGTPVRHSAALGGARPAQTYSDGASARPSLDELN</sequence>
<gene>
    <name evidence="2" type="ORF">R5U08_09290</name>
</gene>
<evidence type="ECO:0000313" key="2">
    <source>
        <dbReference type="EMBL" id="WOT34316.1"/>
    </source>
</evidence>
<evidence type="ECO:0000256" key="1">
    <source>
        <dbReference type="SAM" id="MobiDB-lite"/>
    </source>
</evidence>
<evidence type="ECO:0008006" key="4">
    <source>
        <dbReference type="Google" id="ProtNLM"/>
    </source>
</evidence>